<gene>
    <name evidence="2" type="ordered locus">BC1003_5641</name>
</gene>
<keyword evidence="1" id="KW-0732">Signal</keyword>
<dbReference type="KEGG" id="bgf:BC1003_5641"/>
<proteinExistence type="predicted"/>
<feature type="chain" id="PRO_5003151976" description="Copper-binding protein" evidence="1">
    <location>
        <begin position="24"/>
        <end position="178"/>
    </location>
</feature>
<dbReference type="OrthoDB" id="9005823at2"/>
<evidence type="ECO:0008006" key="3">
    <source>
        <dbReference type="Google" id="ProtNLM"/>
    </source>
</evidence>
<evidence type="ECO:0000256" key="1">
    <source>
        <dbReference type="SAM" id="SignalP"/>
    </source>
</evidence>
<organism evidence="2">
    <name type="scientific">Burkholderia sp. (strain CCGE1003)</name>
    <dbReference type="NCBI Taxonomy" id="640512"/>
    <lineage>
        <taxon>Bacteria</taxon>
        <taxon>Pseudomonadati</taxon>
        <taxon>Pseudomonadota</taxon>
        <taxon>Betaproteobacteria</taxon>
        <taxon>Burkholderiales</taxon>
        <taxon>Burkholderiaceae</taxon>
        <taxon>Burkholderia</taxon>
    </lineage>
</organism>
<evidence type="ECO:0000313" key="2">
    <source>
        <dbReference type="EMBL" id="ADN61556.1"/>
    </source>
</evidence>
<dbReference type="EMBL" id="CP002218">
    <property type="protein sequence ID" value="ADN61556.1"/>
    <property type="molecule type" value="Genomic_DNA"/>
</dbReference>
<feature type="signal peptide" evidence="1">
    <location>
        <begin position="1"/>
        <end position="23"/>
    </location>
</feature>
<dbReference type="eggNOG" id="ENOG5030XIB">
    <property type="taxonomic scope" value="Bacteria"/>
</dbReference>
<reference evidence="2" key="1">
    <citation type="submission" date="2010-09" db="EMBL/GenBank/DDBJ databases">
        <title>Complete sequence of chromosome2 of Burkholderia sp. CCGE1003.</title>
        <authorList>
            <consortium name="US DOE Joint Genome Institute"/>
            <person name="Lucas S."/>
            <person name="Copeland A."/>
            <person name="Lapidus A."/>
            <person name="Cheng J.-F."/>
            <person name="Bruce D."/>
            <person name="Goodwin L."/>
            <person name="Pitluck S."/>
            <person name="Daligault H."/>
            <person name="Davenport K."/>
            <person name="Detter J.C."/>
            <person name="Han C."/>
            <person name="Tapia R."/>
            <person name="Land M."/>
            <person name="Hauser L."/>
            <person name="Jeffries C."/>
            <person name="Kyrpides N."/>
            <person name="Ivanova N."/>
            <person name="Ovchinnikova G."/>
            <person name="Martinez-Romero E."/>
            <person name="Rogel M.A."/>
            <person name="Auchtung J."/>
            <person name="Tiedje J.M."/>
            <person name="Woyke T."/>
        </authorList>
    </citation>
    <scope>NUCLEOTIDE SEQUENCE</scope>
    <source>
        <strain evidence="2">CCGE1003</strain>
    </source>
</reference>
<protein>
    <recommendedName>
        <fullName evidence="3">Copper-binding protein</fullName>
    </recommendedName>
</protein>
<name>E1TG15_BURSG</name>
<dbReference type="HOGENOM" id="CLU_1537208_0_0_4"/>
<accession>E1TG15</accession>
<dbReference type="AlphaFoldDB" id="E1TG15"/>
<sequence>MKAKVLGRIVGAFVAFAPFVSFAAGLPAPVEGSSTLQAEGVVKSVDRAKHSVTVRDAQGGEASFEVTEKGSIDRIRQGEKVHVRMTRNAMISVLQDADGQAAPAAVTSQNGQANPEQNVNAQVQAVDHATGVVALKGPNGPVFHIQGRVPAQMANLTPGMQVMVAFAPQVSVAVAPAL</sequence>